<dbReference type="Gene3D" id="3.40.50.1110">
    <property type="entry name" value="SGNH hydrolase"/>
    <property type="match status" value="1"/>
</dbReference>
<gene>
    <name evidence="11" type="ORF">ACHAW5_010900</name>
</gene>
<dbReference type="GO" id="GO:0005975">
    <property type="term" value="P:carbohydrate metabolic process"/>
    <property type="evidence" value="ECO:0007669"/>
    <property type="project" value="UniProtKB-ARBA"/>
</dbReference>
<feature type="transmembrane region" description="Helical" evidence="9">
    <location>
        <begin position="526"/>
        <end position="549"/>
    </location>
</feature>
<evidence type="ECO:0000313" key="11">
    <source>
        <dbReference type="EMBL" id="KAL3775262.1"/>
    </source>
</evidence>
<dbReference type="AlphaFoldDB" id="A0ABD3NH67"/>
<feature type="transmembrane region" description="Helical" evidence="9">
    <location>
        <begin position="226"/>
        <end position="244"/>
    </location>
</feature>
<protein>
    <recommendedName>
        <fullName evidence="10">Cas1p 10 TM acyl transferase domain-containing protein</fullName>
    </recommendedName>
</protein>
<keyword evidence="7" id="KW-0325">Glycoprotein</keyword>
<dbReference type="InterPro" id="IPR036514">
    <property type="entry name" value="SGNH_hydro_sf"/>
</dbReference>
<evidence type="ECO:0000256" key="1">
    <source>
        <dbReference type="ARBA" id="ARBA00004141"/>
    </source>
</evidence>
<comment type="caution">
    <text evidence="11">The sequence shown here is derived from an EMBL/GenBank/DDBJ whole genome shotgun (WGS) entry which is preliminary data.</text>
</comment>
<feature type="transmembrane region" description="Helical" evidence="9">
    <location>
        <begin position="311"/>
        <end position="331"/>
    </location>
</feature>
<evidence type="ECO:0000256" key="2">
    <source>
        <dbReference type="ARBA" id="ARBA00010666"/>
    </source>
</evidence>
<evidence type="ECO:0000259" key="10">
    <source>
        <dbReference type="Pfam" id="PF07779"/>
    </source>
</evidence>
<evidence type="ECO:0000256" key="5">
    <source>
        <dbReference type="ARBA" id="ARBA00022989"/>
    </source>
</evidence>
<reference evidence="11 12" key="1">
    <citation type="submission" date="2024-10" db="EMBL/GenBank/DDBJ databases">
        <title>Updated reference genomes for cyclostephanoid diatoms.</title>
        <authorList>
            <person name="Roberts W.R."/>
            <person name="Alverson A.J."/>
        </authorList>
    </citation>
    <scope>NUCLEOTIDE SEQUENCE [LARGE SCALE GENOMIC DNA]</scope>
    <source>
        <strain evidence="11 12">AJA276-08</strain>
    </source>
</reference>
<comment type="similarity">
    <text evidence="2">Belongs to the PC-esterase family. CASD1 subfamily.</text>
</comment>
<feature type="transmembrane region" description="Helical" evidence="9">
    <location>
        <begin position="966"/>
        <end position="991"/>
    </location>
</feature>
<dbReference type="EMBL" id="JALLAZ020001421">
    <property type="protein sequence ID" value="KAL3775262.1"/>
    <property type="molecule type" value="Genomic_DNA"/>
</dbReference>
<evidence type="ECO:0000256" key="4">
    <source>
        <dbReference type="ARBA" id="ARBA00022692"/>
    </source>
</evidence>
<keyword evidence="12" id="KW-1185">Reference proteome</keyword>
<proteinExistence type="inferred from homology"/>
<feature type="transmembrane region" description="Helical" evidence="9">
    <location>
        <begin position="126"/>
        <end position="143"/>
    </location>
</feature>
<evidence type="ECO:0000256" key="6">
    <source>
        <dbReference type="ARBA" id="ARBA00023136"/>
    </source>
</evidence>
<feature type="region of interest" description="Disordered" evidence="8">
    <location>
        <begin position="594"/>
        <end position="618"/>
    </location>
</feature>
<keyword evidence="3" id="KW-0808">Transferase</keyword>
<evidence type="ECO:0000313" key="12">
    <source>
        <dbReference type="Proteomes" id="UP001530315"/>
    </source>
</evidence>
<feature type="transmembrane region" description="Helical" evidence="9">
    <location>
        <begin position="277"/>
        <end position="299"/>
    </location>
</feature>
<keyword evidence="6 9" id="KW-0472">Membrane</keyword>
<dbReference type="Pfam" id="PF07779">
    <property type="entry name" value="Cas1_AcylT"/>
    <property type="match status" value="1"/>
</dbReference>
<feature type="transmembrane region" description="Helical" evidence="9">
    <location>
        <begin position="88"/>
        <end position="106"/>
    </location>
</feature>
<feature type="transmembrane region" description="Helical" evidence="9">
    <location>
        <begin position="364"/>
        <end position="383"/>
    </location>
</feature>
<name>A0ABD3NH67_9STRA</name>
<dbReference type="GO" id="GO:0016740">
    <property type="term" value="F:transferase activity"/>
    <property type="evidence" value="ECO:0007669"/>
    <property type="project" value="UniProtKB-KW"/>
</dbReference>
<dbReference type="GO" id="GO:0016020">
    <property type="term" value="C:membrane"/>
    <property type="evidence" value="ECO:0007669"/>
    <property type="project" value="UniProtKB-SubCell"/>
</dbReference>
<keyword evidence="4 9" id="KW-0812">Transmembrane</keyword>
<sequence>MGDHLQENKDSFLQQDAGNDSILANAKTSTSTIAMAMFFGTIIFTTASLVARLWLTGLWRWRNGAPPVNATKGNDISQPLDTSHLPSIYNLLYHFTVFGLILFYSYICEHHPPYFHEEKTYDRDEFFFWMILVVVFAGGHTLRRNDEIERRGKDVPYVGEGARSNVNDFSSLLRNQGYDETQKATLLPENEVLNRCQTEEWKGWMQFTFLMYHYTHAMEIYNGIRVMITCYLWMTGFNNFSFFYTTNDYSLTRVLQMVWRLNFLVFFLCLTHGNPYILYYICPLHTFSFFMVYAVMFIGRGRNYSKWWIRIKLGVLALIIFCVWDCDNGIFEMMHKLFLSDEVIAGASMGSRWEWYFRSYLDHWSTLLGMIFALNFPIVSLFYRKLEARSKQIQWIGKLAVAAGMLVVFLLWVNGPLMYSKIPYNSTNPYFGFIPLVTYIYLRNLTPKMRSYSMELLHNIGKTTLETYIMQHHIWLTSNSKTILVFLPGWPRVNLALVTYLYVILSRKLHDLTLHIRGMLLPNDRGACINSLVYMALALAGFYCAAFLLEGMNMISLPIVGVVSILCGTLLYQTVMDFSWKAYRKMAQKEKTSVDADDGDDYTVTSQSERSDYSTEQESTDETVYSKFYPPLIGAMVLLVLGLSWSEFAAAGASAVGPLPVSCGAFVNDGMWIPIDGCNESSRGIAYRNYGSTSYGSCTPPSNSYVWAWKEQPSHTHCRFGHRNEEKLKQILNRREVVFIGDSMTRYLYHASMQAMGIKGSGAYDATGPKHADISNTLFGTTPINFKWAPLAVDQLTILKEINRLASEDMGIRPDLIVLGGGAWDLLHLYATDEDRQSHAATLNDLGFEMRKAQELGTPVVWLIPTTINSQALNTEEKRDHMREEDMESMRWVYANSGILSSSSFVIDGPVFTSSRVSESYDGVHYPPQVYSAGAQILFNALDWLLPPGIVEPVPPPRIGKMANPVLGAAMLILVTIGLVCCDGFMGFSYLASLFVKGVMPHQLYDEAFAALHIRLGLHSPDMVRANTEMSPWRLSSNAAPVVVHFAKNESRYRGNNLRSIEEVSELLGPQNEVE</sequence>
<evidence type="ECO:0000256" key="7">
    <source>
        <dbReference type="ARBA" id="ARBA00023180"/>
    </source>
</evidence>
<feature type="transmembrane region" description="Helical" evidence="9">
    <location>
        <begin position="555"/>
        <end position="575"/>
    </location>
</feature>
<keyword evidence="5 9" id="KW-1133">Transmembrane helix</keyword>
<dbReference type="Proteomes" id="UP001530315">
    <property type="component" value="Unassembled WGS sequence"/>
</dbReference>
<dbReference type="SUPFAM" id="SSF52266">
    <property type="entry name" value="SGNH hydrolase"/>
    <property type="match status" value="1"/>
</dbReference>
<evidence type="ECO:0000256" key="9">
    <source>
        <dbReference type="SAM" id="Phobius"/>
    </source>
</evidence>
<dbReference type="PANTHER" id="PTHR13533">
    <property type="entry name" value="N-ACETYLNEURAMINATE 9-O-ACETYLTRANSFERASE"/>
    <property type="match status" value="1"/>
</dbReference>
<dbReference type="CDD" id="cd00229">
    <property type="entry name" value="SGNH_hydrolase"/>
    <property type="match status" value="1"/>
</dbReference>
<organism evidence="11 12">
    <name type="scientific">Stephanodiscus triporus</name>
    <dbReference type="NCBI Taxonomy" id="2934178"/>
    <lineage>
        <taxon>Eukaryota</taxon>
        <taxon>Sar</taxon>
        <taxon>Stramenopiles</taxon>
        <taxon>Ochrophyta</taxon>
        <taxon>Bacillariophyta</taxon>
        <taxon>Coscinodiscophyceae</taxon>
        <taxon>Thalassiosirophycidae</taxon>
        <taxon>Stephanodiscales</taxon>
        <taxon>Stephanodiscaceae</taxon>
        <taxon>Stephanodiscus</taxon>
    </lineage>
</organism>
<feature type="transmembrane region" description="Helical" evidence="9">
    <location>
        <begin position="33"/>
        <end position="55"/>
    </location>
</feature>
<dbReference type="GO" id="GO:0005794">
    <property type="term" value="C:Golgi apparatus"/>
    <property type="evidence" value="ECO:0007669"/>
    <property type="project" value="UniProtKB-ARBA"/>
</dbReference>
<feature type="transmembrane region" description="Helical" evidence="9">
    <location>
        <begin position="395"/>
        <end position="413"/>
    </location>
</feature>
<feature type="domain" description="Cas1p 10 TM acyl transferase" evidence="10">
    <location>
        <begin position="189"/>
        <end position="531"/>
    </location>
</feature>
<accession>A0ABD3NH67</accession>
<comment type="subcellular location">
    <subcellularLocation>
        <location evidence="1">Membrane</location>
        <topology evidence="1">Multi-pass membrane protein</topology>
    </subcellularLocation>
</comment>
<dbReference type="InterPro" id="IPR012419">
    <property type="entry name" value="Cas1_AcylTrans_dom"/>
</dbReference>
<evidence type="ECO:0000256" key="8">
    <source>
        <dbReference type="SAM" id="MobiDB-lite"/>
    </source>
</evidence>
<dbReference type="PANTHER" id="PTHR13533:SF1">
    <property type="entry name" value="N-ACETYLNEURAMINATE 9-O-ACETYLTRANSFERASE"/>
    <property type="match status" value="1"/>
</dbReference>
<evidence type="ECO:0000256" key="3">
    <source>
        <dbReference type="ARBA" id="ARBA00022679"/>
    </source>
</evidence>